<dbReference type="eggNOG" id="KOG3036">
    <property type="taxonomic scope" value="Eukaryota"/>
</dbReference>
<evidence type="ECO:0000313" key="6">
    <source>
        <dbReference type="Proteomes" id="UP000007798"/>
    </source>
</evidence>
<dbReference type="KEGG" id="dwi:6646849"/>
<dbReference type="EMBL" id="CH964232">
    <property type="protein sequence ID" value="EDW81609.1"/>
    <property type="molecule type" value="Genomic_DNA"/>
</dbReference>
<dbReference type="STRING" id="7260.B4N962"/>
<dbReference type="Pfam" id="PF04078">
    <property type="entry name" value="Rcd1"/>
    <property type="match status" value="1"/>
</dbReference>
<organism evidence="5 6">
    <name type="scientific">Drosophila willistoni</name>
    <name type="common">Fruit fly</name>
    <dbReference type="NCBI Taxonomy" id="7260"/>
    <lineage>
        <taxon>Eukaryota</taxon>
        <taxon>Metazoa</taxon>
        <taxon>Ecdysozoa</taxon>
        <taxon>Arthropoda</taxon>
        <taxon>Hexapoda</taxon>
        <taxon>Insecta</taxon>
        <taxon>Pterygota</taxon>
        <taxon>Neoptera</taxon>
        <taxon>Endopterygota</taxon>
        <taxon>Diptera</taxon>
        <taxon>Brachycera</taxon>
        <taxon>Muscomorpha</taxon>
        <taxon>Ephydroidea</taxon>
        <taxon>Drosophilidae</taxon>
        <taxon>Drosophila</taxon>
        <taxon>Sophophora</taxon>
    </lineage>
</organism>
<dbReference type="GO" id="GO:0030014">
    <property type="term" value="C:CCR4-NOT complex"/>
    <property type="evidence" value="ECO:0007669"/>
    <property type="project" value="InterPro"/>
</dbReference>
<dbReference type="GO" id="GO:0006402">
    <property type="term" value="P:mRNA catabolic process"/>
    <property type="evidence" value="ECO:0007669"/>
    <property type="project" value="InterPro"/>
</dbReference>
<reference evidence="5 6" key="1">
    <citation type="journal article" date="2007" name="Nature">
        <title>Evolution of genes and genomes on the Drosophila phylogeny.</title>
        <authorList>
            <consortium name="Drosophila 12 Genomes Consortium"/>
            <person name="Clark A.G."/>
            <person name="Eisen M.B."/>
            <person name="Smith D.R."/>
            <person name="Bergman C.M."/>
            <person name="Oliver B."/>
            <person name="Markow T.A."/>
            <person name="Kaufman T.C."/>
            <person name="Kellis M."/>
            <person name="Gelbart W."/>
            <person name="Iyer V.N."/>
            <person name="Pollard D.A."/>
            <person name="Sackton T.B."/>
            <person name="Larracuente A.M."/>
            <person name="Singh N.D."/>
            <person name="Abad J.P."/>
            <person name="Abt D.N."/>
            <person name="Adryan B."/>
            <person name="Aguade M."/>
            <person name="Akashi H."/>
            <person name="Anderson W.W."/>
            <person name="Aquadro C.F."/>
            <person name="Ardell D.H."/>
            <person name="Arguello R."/>
            <person name="Artieri C.G."/>
            <person name="Barbash D.A."/>
            <person name="Barker D."/>
            <person name="Barsanti P."/>
            <person name="Batterham P."/>
            <person name="Batzoglou S."/>
            <person name="Begun D."/>
            <person name="Bhutkar A."/>
            <person name="Blanco E."/>
            <person name="Bosak S.A."/>
            <person name="Bradley R.K."/>
            <person name="Brand A.D."/>
            <person name="Brent M.R."/>
            <person name="Brooks A.N."/>
            <person name="Brown R.H."/>
            <person name="Butlin R.K."/>
            <person name="Caggese C."/>
            <person name="Calvi B.R."/>
            <person name="Bernardo de Carvalho A."/>
            <person name="Caspi A."/>
            <person name="Castrezana S."/>
            <person name="Celniker S.E."/>
            <person name="Chang J.L."/>
            <person name="Chapple C."/>
            <person name="Chatterji S."/>
            <person name="Chinwalla A."/>
            <person name="Civetta A."/>
            <person name="Clifton S.W."/>
            <person name="Comeron J.M."/>
            <person name="Costello J.C."/>
            <person name="Coyne J.A."/>
            <person name="Daub J."/>
            <person name="David R.G."/>
            <person name="Delcher A.L."/>
            <person name="Delehaunty K."/>
            <person name="Do C.B."/>
            <person name="Ebling H."/>
            <person name="Edwards K."/>
            <person name="Eickbush T."/>
            <person name="Evans J.D."/>
            <person name="Filipski A."/>
            <person name="Findeiss S."/>
            <person name="Freyhult E."/>
            <person name="Fulton L."/>
            <person name="Fulton R."/>
            <person name="Garcia A.C."/>
            <person name="Gardiner A."/>
            <person name="Garfield D.A."/>
            <person name="Garvin B.E."/>
            <person name="Gibson G."/>
            <person name="Gilbert D."/>
            <person name="Gnerre S."/>
            <person name="Godfrey J."/>
            <person name="Good R."/>
            <person name="Gotea V."/>
            <person name="Gravely B."/>
            <person name="Greenberg A.J."/>
            <person name="Griffiths-Jones S."/>
            <person name="Gross S."/>
            <person name="Guigo R."/>
            <person name="Gustafson E.A."/>
            <person name="Haerty W."/>
            <person name="Hahn M.W."/>
            <person name="Halligan D.L."/>
            <person name="Halpern A.L."/>
            <person name="Halter G.M."/>
            <person name="Han M.V."/>
            <person name="Heger A."/>
            <person name="Hillier L."/>
            <person name="Hinrichs A.S."/>
            <person name="Holmes I."/>
            <person name="Hoskins R.A."/>
            <person name="Hubisz M.J."/>
            <person name="Hultmark D."/>
            <person name="Huntley M.A."/>
            <person name="Jaffe D.B."/>
            <person name="Jagadeeshan S."/>
            <person name="Jeck W.R."/>
            <person name="Johnson J."/>
            <person name="Jones C.D."/>
            <person name="Jordan W.C."/>
            <person name="Karpen G.H."/>
            <person name="Kataoka E."/>
            <person name="Keightley P.D."/>
            <person name="Kheradpour P."/>
            <person name="Kirkness E.F."/>
            <person name="Koerich L.B."/>
            <person name="Kristiansen K."/>
            <person name="Kudrna D."/>
            <person name="Kulathinal R.J."/>
            <person name="Kumar S."/>
            <person name="Kwok R."/>
            <person name="Lander E."/>
            <person name="Langley C.H."/>
            <person name="Lapoint R."/>
            <person name="Lazzaro B.P."/>
            <person name="Lee S.J."/>
            <person name="Levesque L."/>
            <person name="Li R."/>
            <person name="Lin C.F."/>
            <person name="Lin M.F."/>
            <person name="Lindblad-Toh K."/>
            <person name="Llopart A."/>
            <person name="Long M."/>
            <person name="Low L."/>
            <person name="Lozovsky E."/>
            <person name="Lu J."/>
            <person name="Luo M."/>
            <person name="Machado C.A."/>
            <person name="Makalowski W."/>
            <person name="Marzo M."/>
            <person name="Matsuda M."/>
            <person name="Matzkin L."/>
            <person name="McAllister B."/>
            <person name="McBride C.S."/>
            <person name="McKernan B."/>
            <person name="McKernan K."/>
            <person name="Mendez-Lago M."/>
            <person name="Minx P."/>
            <person name="Mollenhauer M.U."/>
            <person name="Montooth K."/>
            <person name="Mount S.M."/>
            <person name="Mu X."/>
            <person name="Myers E."/>
            <person name="Negre B."/>
            <person name="Newfeld S."/>
            <person name="Nielsen R."/>
            <person name="Noor M.A."/>
            <person name="O'Grady P."/>
            <person name="Pachter L."/>
            <person name="Papaceit M."/>
            <person name="Parisi M.J."/>
            <person name="Parisi M."/>
            <person name="Parts L."/>
            <person name="Pedersen J.S."/>
            <person name="Pesole G."/>
            <person name="Phillippy A.M."/>
            <person name="Ponting C.P."/>
            <person name="Pop M."/>
            <person name="Porcelli D."/>
            <person name="Powell J.R."/>
            <person name="Prohaska S."/>
            <person name="Pruitt K."/>
            <person name="Puig M."/>
            <person name="Quesneville H."/>
            <person name="Ram K.R."/>
            <person name="Rand D."/>
            <person name="Rasmussen M.D."/>
            <person name="Reed L.K."/>
            <person name="Reenan R."/>
            <person name="Reily A."/>
            <person name="Remington K.A."/>
            <person name="Rieger T.T."/>
            <person name="Ritchie M.G."/>
            <person name="Robin C."/>
            <person name="Rogers Y.H."/>
            <person name="Rohde C."/>
            <person name="Rozas J."/>
            <person name="Rubenfield M.J."/>
            <person name="Ruiz A."/>
            <person name="Russo S."/>
            <person name="Salzberg S.L."/>
            <person name="Sanchez-Gracia A."/>
            <person name="Saranga D.J."/>
            <person name="Sato H."/>
            <person name="Schaeffer S.W."/>
            <person name="Schatz M.C."/>
            <person name="Schlenke T."/>
            <person name="Schwartz R."/>
            <person name="Segarra C."/>
            <person name="Singh R.S."/>
            <person name="Sirot L."/>
            <person name="Sirota M."/>
            <person name="Sisneros N.B."/>
            <person name="Smith C.D."/>
            <person name="Smith T.F."/>
            <person name="Spieth J."/>
            <person name="Stage D.E."/>
            <person name="Stark A."/>
            <person name="Stephan W."/>
            <person name="Strausberg R.L."/>
            <person name="Strempel S."/>
            <person name="Sturgill D."/>
            <person name="Sutton G."/>
            <person name="Sutton G.G."/>
            <person name="Tao W."/>
            <person name="Teichmann S."/>
            <person name="Tobari Y.N."/>
            <person name="Tomimura Y."/>
            <person name="Tsolas J.M."/>
            <person name="Valente V.L."/>
            <person name="Venter E."/>
            <person name="Venter J.C."/>
            <person name="Vicario S."/>
            <person name="Vieira F.G."/>
            <person name="Vilella A.J."/>
            <person name="Villasante A."/>
            <person name="Walenz B."/>
            <person name="Wang J."/>
            <person name="Wasserman M."/>
            <person name="Watts T."/>
            <person name="Wilson D."/>
            <person name="Wilson R.K."/>
            <person name="Wing R.A."/>
            <person name="Wolfner M.F."/>
            <person name="Wong A."/>
            <person name="Wong G.K."/>
            <person name="Wu C.I."/>
            <person name="Wu G."/>
            <person name="Yamamoto D."/>
            <person name="Yang H.P."/>
            <person name="Yang S.P."/>
            <person name="Yorke J.A."/>
            <person name="Yoshida K."/>
            <person name="Zdobnov E."/>
            <person name="Zhang P."/>
            <person name="Zhang Y."/>
            <person name="Zimin A.V."/>
            <person name="Baldwin J."/>
            <person name="Abdouelleil A."/>
            <person name="Abdulkadir J."/>
            <person name="Abebe A."/>
            <person name="Abera B."/>
            <person name="Abreu J."/>
            <person name="Acer S.C."/>
            <person name="Aftuck L."/>
            <person name="Alexander A."/>
            <person name="An P."/>
            <person name="Anderson E."/>
            <person name="Anderson S."/>
            <person name="Arachi H."/>
            <person name="Azer M."/>
            <person name="Bachantsang P."/>
            <person name="Barry A."/>
            <person name="Bayul T."/>
            <person name="Berlin A."/>
            <person name="Bessette D."/>
            <person name="Bloom T."/>
            <person name="Blye J."/>
            <person name="Boguslavskiy L."/>
            <person name="Bonnet C."/>
            <person name="Boukhgalter B."/>
            <person name="Bourzgui I."/>
            <person name="Brown A."/>
            <person name="Cahill P."/>
            <person name="Channer S."/>
            <person name="Cheshatsang Y."/>
            <person name="Chuda L."/>
            <person name="Citroen M."/>
            <person name="Collymore A."/>
            <person name="Cooke P."/>
            <person name="Costello M."/>
            <person name="D'Aco K."/>
            <person name="Daza R."/>
            <person name="De Haan G."/>
            <person name="DeGray S."/>
            <person name="DeMaso C."/>
            <person name="Dhargay N."/>
            <person name="Dooley K."/>
            <person name="Dooley E."/>
            <person name="Doricent M."/>
            <person name="Dorje P."/>
            <person name="Dorjee K."/>
            <person name="Dupes A."/>
            <person name="Elong R."/>
            <person name="Falk J."/>
            <person name="Farina A."/>
            <person name="Faro S."/>
            <person name="Ferguson D."/>
            <person name="Fisher S."/>
            <person name="Foley C.D."/>
            <person name="Franke A."/>
            <person name="Friedrich D."/>
            <person name="Gadbois L."/>
            <person name="Gearin G."/>
            <person name="Gearin C.R."/>
            <person name="Giannoukos G."/>
            <person name="Goode T."/>
            <person name="Graham J."/>
            <person name="Grandbois E."/>
            <person name="Grewal S."/>
            <person name="Gyaltsen K."/>
            <person name="Hafez N."/>
            <person name="Hagos B."/>
            <person name="Hall J."/>
            <person name="Henson C."/>
            <person name="Hollinger A."/>
            <person name="Honan T."/>
            <person name="Huard M.D."/>
            <person name="Hughes L."/>
            <person name="Hurhula B."/>
            <person name="Husby M.E."/>
            <person name="Kamat A."/>
            <person name="Kanga B."/>
            <person name="Kashin S."/>
            <person name="Khazanovich D."/>
            <person name="Kisner P."/>
            <person name="Lance K."/>
            <person name="Lara M."/>
            <person name="Lee W."/>
            <person name="Lennon N."/>
            <person name="Letendre F."/>
            <person name="LeVine R."/>
            <person name="Lipovsky A."/>
            <person name="Liu X."/>
            <person name="Liu J."/>
            <person name="Liu S."/>
            <person name="Lokyitsang T."/>
            <person name="Lokyitsang Y."/>
            <person name="Lubonja R."/>
            <person name="Lui A."/>
            <person name="MacDonald P."/>
            <person name="Magnisalis V."/>
            <person name="Maru K."/>
            <person name="Matthews C."/>
            <person name="McCusker W."/>
            <person name="McDonough S."/>
            <person name="Mehta T."/>
            <person name="Meldrim J."/>
            <person name="Meneus L."/>
            <person name="Mihai O."/>
            <person name="Mihalev A."/>
            <person name="Mihova T."/>
            <person name="Mittelman R."/>
            <person name="Mlenga V."/>
            <person name="Montmayeur A."/>
            <person name="Mulrain L."/>
            <person name="Navidi A."/>
            <person name="Naylor J."/>
            <person name="Negash T."/>
            <person name="Nguyen T."/>
            <person name="Nguyen N."/>
            <person name="Nicol R."/>
            <person name="Norbu C."/>
            <person name="Norbu N."/>
            <person name="Novod N."/>
            <person name="O'Neill B."/>
            <person name="Osman S."/>
            <person name="Markiewicz E."/>
            <person name="Oyono O.L."/>
            <person name="Patti C."/>
            <person name="Phunkhang P."/>
            <person name="Pierre F."/>
            <person name="Priest M."/>
            <person name="Raghuraman S."/>
            <person name="Rege F."/>
            <person name="Reyes R."/>
            <person name="Rise C."/>
            <person name="Rogov P."/>
            <person name="Ross K."/>
            <person name="Ryan E."/>
            <person name="Settipalli S."/>
            <person name="Shea T."/>
            <person name="Sherpa N."/>
            <person name="Shi L."/>
            <person name="Shih D."/>
            <person name="Sparrow T."/>
            <person name="Spaulding J."/>
            <person name="Stalker J."/>
            <person name="Stange-Thomann N."/>
            <person name="Stavropoulos S."/>
            <person name="Stone C."/>
            <person name="Strader C."/>
            <person name="Tesfaye S."/>
            <person name="Thomson T."/>
            <person name="Thoulutsang Y."/>
            <person name="Thoulutsang D."/>
            <person name="Topham K."/>
            <person name="Topping I."/>
            <person name="Tsamla T."/>
            <person name="Vassiliev H."/>
            <person name="Vo A."/>
            <person name="Wangchuk T."/>
            <person name="Wangdi T."/>
            <person name="Weiand M."/>
            <person name="Wilkinson J."/>
            <person name="Wilson A."/>
            <person name="Yadav S."/>
            <person name="Young G."/>
            <person name="Yu Q."/>
            <person name="Zembek L."/>
            <person name="Zhong D."/>
            <person name="Zimmer A."/>
            <person name="Zwirko Z."/>
            <person name="Jaffe D.B."/>
            <person name="Alvarez P."/>
            <person name="Brockman W."/>
            <person name="Butler J."/>
            <person name="Chin C."/>
            <person name="Gnerre S."/>
            <person name="Grabherr M."/>
            <person name="Kleber M."/>
            <person name="Mauceli E."/>
            <person name="MacCallum I."/>
        </authorList>
    </citation>
    <scope>NUCLEOTIDE SEQUENCE [LARGE SCALE GENOMIC DNA]</scope>
    <source>
        <strain evidence="6">Tucson 14030-0811.24</strain>
    </source>
</reference>
<dbReference type="PANTHER" id="PTHR12262">
    <property type="entry name" value="CCR4-NOT TRANSCRIPTION COMPLEX SUBUNIT 9"/>
    <property type="match status" value="1"/>
</dbReference>
<evidence type="ECO:0000256" key="4">
    <source>
        <dbReference type="SAM" id="MobiDB-lite"/>
    </source>
</evidence>
<dbReference type="OrthoDB" id="1183224at2759"/>
<dbReference type="InParanoid" id="B4N962"/>
<gene>
    <name evidence="5" type="primary">Dwil\GK12164</name>
    <name evidence="5" type="ORF">Dwil_GK12164</name>
</gene>
<sequence length="295" mass="33042">MSQPNPVDSELVYQWIANLCDTDERLVAMLELFERRSQLPGLGPLLWHAFGAVAGLLQEVIAIYPSVMVNEINPMQSQRVCAAIGLFQTIGSHPETGLLLLRSHLMSYLMPLLKMTPQTLAVEHVRLSVLGVVCGMLKLDSGEIVCFFLGTELMHLVLRHLELGSTMSKVLSGFILHRILEHDVGLKFACRYQARRLHLVHTLGRVVHQMTLEPEPSVFKHVVRICIRLADNLQGLGLLQRLMPQQLRNGHFCRIKLPGYEQAPADLAELNRKVGQAHDSNRKTGATENINSKTV</sequence>
<proteinExistence type="predicted"/>
<name>B4N962_DROWI</name>
<evidence type="ECO:0000256" key="2">
    <source>
        <dbReference type="ARBA" id="ARBA00014171"/>
    </source>
</evidence>
<feature type="region of interest" description="Disordered" evidence="4">
    <location>
        <begin position="274"/>
        <end position="295"/>
    </location>
</feature>
<dbReference type="OMA" id="MQLRNGF"/>
<evidence type="ECO:0000256" key="3">
    <source>
        <dbReference type="ARBA" id="ARBA00030283"/>
    </source>
</evidence>
<evidence type="ECO:0000313" key="5">
    <source>
        <dbReference type="EMBL" id="EDW81609.1"/>
    </source>
</evidence>
<dbReference type="Proteomes" id="UP000007798">
    <property type="component" value="Unassembled WGS sequence"/>
</dbReference>
<dbReference type="FunFam" id="1.25.10.10:FF:000661">
    <property type="entry name" value="Cell differentiation family, Rcd1-like containing protein"/>
    <property type="match status" value="1"/>
</dbReference>
<keyword evidence="6" id="KW-1185">Reference proteome</keyword>
<evidence type="ECO:0000256" key="1">
    <source>
        <dbReference type="ARBA" id="ARBA00004201"/>
    </source>
</evidence>
<dbReference type="PhylomeDB" id="B4N962"/>
<comment type="subcellular location">
    <subcellularLocation>
        <location evidence="1">Cytoplasm</location>
        <location evidence="1">P-body</location>
    </subcellularLocation>
</comment>
<feature type="compositionally biased region" description="Polar residues" evidence="4">
    <location>
        <begin position="283"/>
        <end position="295"/>
    </location>
</feature>
<dbReference type="InterPro" id="IPR011989">
    <property type="entry name" value="ARM-like"/>
</dbReference>
<dbReference type="GO" id="GO:0000932">
    <property type="term" value="C:P-body"/>
    <property type="evidence" value="ECO:0007669"/>
    <property type="project" value="UniProtKB-SubCell"/>
</dbReference>
<accession>B4N962</accession>
<dbReference type="SMR" id="B4N962"/>
<protein>
    <recommendedName>
        <fullName evidence="2">CCR4-NOT transcription complex subunit 9</fullName>
    </recommendedName>
    <alternativeName>
        <fullName evidence="3">Cell differentiation protein RQCD1 homolog</fullName>
    </alternativeName>
</protein>
<dbReference type="HOGENOM" id="CLU_039962_2_1_1"/>
<dbReference type="AlphaFoldDB" id="B4N962"/>
<dbReference type="Gene3D" id="1.25.10.10">
    <property type="entry name" value="Leucine-rich Repeat Variant"/>
    <property type="match status" value="1"/>
</dbReference>
<dbReference type="InterPro" id="IPR007216">
    <property type="entry name" value="CNOT9"/>
</dbReference>